<dbReference type="RefSeq" id="XP_025466969.1">
    <property type="nucleotide sequence ID" value="XM_025617679.1"/>
</dbReference>
<comment type="caution">
    <text evidence="2">The sequence shown here is derived from an EMBL/GenBank/DDBJ whole genome shotgun (WGS) entry which is preliminary data.</text>
</comment>
<evidence type="ECO:0000313" key="2">
    <source>
        <dbReference type="EMBL" id="PWY86378.1"/>
    </source>
</evidence>
<dbReference type="Proteomes" id="UP000246702">
    <property type="component" value="Unassembled WGS sequence"/>
</dbReference>
<name>A0A317WMV8_9EURO</name>
<sequence length="106" mass="11975">MLGHTKNKNAVSFHFTRLKSFGKRNGSQSSVSRHFWLYCRPLRFAFIVDSFFLAVFSFRWVGWMEGGPPGGIVGRKRGKGGIVLWRCAFLHQIGVGVGWVGGWWGV</sequence>
<keyword evidence="1" id="KW-1133">Transmembrane helix</keyword>
<organism evidence="2 3">
    <name type="scientific">Aspergillus sclerotioniger CBS 115572</name>
    <dbReference type="NCBI Taxonomy" id="1450535"/>
    <lineage>
        <taxon>Eukaryota</taxon>
        <taxon>Fungi</taxon>
        <taxon>Dikarya</taxon>
        <taxon>Ascomycota</taxon>
        <taxon>Pezizomycotina</taxon>
        <taxon>Eurotiomycetes</taxon>
        <taxon>Eurotiomycetidae</taxon>
        <taxon>Eurotiales</taxon>
        <taxon>Aspergillaceae</taxon>
        <taxon>Aspergillus</taxon>
        <taxon>Aspergillus subgen. Circumdati</taxon>
    </lineage>
</organism>
<evidence type="ECO:0000256" key="1">
    <source>
        <dbReference type="SAM" id="Phobius"/>
    </source>
</evidence>
<dbReference type="GeneID" id="37119822"/>
<evidence type="ECO:0008006" key="4">
    <source>
        <dbReference type="Google" id="ProtNLM"/>
    </source>
</evidence>
<dbReference type="AlphaFoldDB" id="A0A317WMV8"/>
<proteinExistence type="predicted"/>
<reference evidence="2 3" key="1">
    <citation type="submission" date="2016-12" db="EMBL/GenBank/DDBJ databases">
        <title>The genomes of Aspergillus section Nigri reveals drivers in fungal speciation.</title>
        <authorList>
            <consortium name="DOE Joint Genome Institute"/>
            <person name="Vesth T.C."/>
            <person name="Nybo J."/>
            <person name="Theobald S."/>
            <person name="Brandl J."/>
            <person name="Frisvad J.C."/>
            <person name="Nielsen K.F."/>
            <person name="Lyhne E.K."/>
            <person name="Kogle M.E."/>
            <person name="Kuo A."/>
            <person name="Riley R."/>
            <person name="Clum A."/>
            <person name="Nolan M."/>
            <person name="Lipzen A."/>
            <person name="Salamov A."/>
            <person name="Henrissat B."/>
            <person name="Wiebenga A."/>
            <person name="De Vries R.P."/>
            <person name="Grigoriev I.V."/>
            <person name="Mortensen U.H."/>
            <person name="Andersen M.R."/>
            <person name="Baker S.E."/>
        </authorList>
    </citation>
    <scope>NUCLEOTIDE SEQUENCE [LARGE SCALE GENOMIC DNA]</scope>
    <source>
        <strain evidence="2 3">CBS 115572</strain>
    </source>
</reference>
<dbReference type="EMBL" id="MSFK01000015">
    <property type="protein sequence ID" value="PWY86378.1"/>
    <property type="molecule type" value="Genomic_DNA"/>
</dbReference>
<feature type="transmembrane region" description="Helical" evidence="1">
    <location>
        <begin position="83"/>
        <end position="104"/>
    </location>
</feature>
<keyword evidence="1" id="KW-0472">Membrane</keyword>
<accession>A0A317WMV8</accession>
<keyword evidence="1" id="KW-0812">Transmembrane</keyword>
<evidence type="ECO:0000313" key="3">
    <source>
        <dbReference type="Proteomes" id="UP000246702"/>
    </source>
</evidence>
<protein>
    <recommendedName>
        <fullName evidence="4">Transmembrane protein</fullName>
    </recommendedName>
</protein>
<keyword evidence="3" id="KW-1185">Reference proteome</keyword>
<gene>
    <name evidence="2" type="ORF">BO94DRAFT_80540</name>
</gene>